<evidence type="ECO:0000313" key="1">
    <source>
        <dbReference type="EMBL" id="QOT78299.1"/>
    </source>
</evidence>
<sequence length="115" mass="13395">MTQTERIETFLRNQTAHWNAGDKQAFLEDYQHVASAGLSIEYVGRSPQDGWPVLEQMWEQQQAKILVEPLTKIINGNEAACHIRNVIKGTDRAIVTIELYRFEEGRLFVRYFIKQ</sequence>
<accession>A0A643G2Z9</accession>
<dbReference type="EMBL" id="CP062803">
    <property type="protein sequence ID" value="QOT78299.1"/>
    <property type="molecule type" value="Genomic_DNA"/>
</dbReference>
<dbReference type="SUPFAM" id="SSF54427">
    <property type="entry name" value="NTF2-like"/>
    <property type="match status" value="1"/>
</dbReference>
<proteinExistence type="predicted"/>
<organism evidence="1 2">
    <name type="scientific">Cupriavidus basilensis</name>
    <dbReference type="NCBI Taxonomy" id="68895"/>
    <lineage>
        <taxon>Bacteria</taxon>
        <taxon>Pseudomonadati</taxon>
        <taxon>Pseudomonadota</taxon>
        <taxon>Betaproteobacteria</taxon>
        <taxon>Burkholderiales</taxon>
        <taxon>Burkholderiaceae</taxon>
        <taxon>Cupriavidus</taxon>
    </lineage>
</organism>
<protein>
    <submittedName>
        <fullName evidence="1">Nuclear transport factor 2 family protein</fullName>
    </submittedName>
</protein>
<name>A0A643G2Z9_9BURK</name>
<dbReference type="Proteomes" id="UP000397656">
    <property type="component" value="Chromosome 1"/>
</dbReference>
<dbReference type="AlphaFoldDB" id="A0A643G2Z9"/>
<dbReference type="InterPro" id="IPR032710">
    <property type="entry name" value="NTF2-like_dom_sf"/>
</dbReference>
<evidence type="ECO:0000313" key="2">
    <source>
        <dbReference type="Proteomes" id="UP000397656"/>
    </source>
</evidence>
<dbReference type="RefSeq" id="WP_150983431.1">
    <property type="nucleotide sequence ID" value="NZ_CP062803.1"/>
</dbReference>
<reference evidence="1 2" key="1">
    <citation type="submission" date="2020-10" db="EMBL/GenBank/DDBJ databases">
        <title>Complete genome sequence of Cupriavidus basilensis CCUG 49340T.</title>
        <authorList>
            <person name="Salva-Serra F."/>
            <person name="Donoso R.A."/>
            <person name="Cho K.H."/>
            <person name="Yoo J.A."/>
            <person name="Lee K."/>
            <person name="Yoon S.-H."/>
            <person name="Perez-Pantoja D."/>
            <person name="Moore E.R.B."/>
        </authorList>
    </citation>
    <scope>NUCLEOTIDE SEQUENCE [LARGE SCALE GENOMIC DNA]</scope>
    <source>
        <strain evidence="2">CCUG 49340</strain>
    </source>
</reference>
<dbReference type="GeneID" id="98401229"/>
<dbReference type="Gene3D" id="3.10.450.50">
    <property type="match status" value="1"/>
</dbReference>
<gene>
    <name evidence="1" type="ORF">F7R26_009970</name>
</gene>